<dbReference type="InterPro" id="IPR016024">
    <property type="entry name" value="ARM-type_fold"/>
</dbReference>
<keyword evidence="10" id="KW-1185">Reference proteome</keyword>
<keyword evidence="6" id="KW-0131">Cell cycle</keyword>
<dbReference type="EMBL" id="KV749717">
    <property type="protein sequence ID" value="OCL08110.1"/>
    <property type="molecule type" value="Genomic_DNA"/>
</dbReference>
<dbReference type="SUPFAM" id="SSF48371">
    <property type="entry name" value="ARM repeat"/>
    <property type="match status" value="1"/>
</dbReference>
<evidence type="ECO:0000256" key="3">
    <source>
        <dbReference type="ARBA" id="ARBA00022454"/>
    </source>
</evidence>
<dbReference type="GO" id="GO:0140445">
    <property type="term" value="C:chromosome, telomeric repeat region"/>
    <property type="evidence" value="ECO:0007669"/>
    <property type="project" value="TreeGrafter"/>
</dbReference>
<sequence>MVFSSTLLETFASRPPTPPRDVNRDIADALDFLDESFVTSQVLKRPIERKLFVSTPPEQSPSSSAEPPLKATRKRRKRVDFDFSSCTDDQTQKDSGHWTTKSTLRPLPQTRIPVTLKSILKAYDPSTTFNQTSATESTHPGPISAHNFETFAEMLESVTQQLAKEARQARLDAYICLMGTLKAYDSIPDTKALVSKTGLLSQFIRRDMTALNSVNALDSVLITQALKLLMALVRIPSVVEVMDPEFCSFVIDRSTDIAEDSKAPKSVVNTHLCFLMQQSFGTRVMTAARAERIVDAIHDITDRVKGNGVYAYRLLVYRKLIGQAPNVMISKIRQWFEHVFHAMLSSQKDTRQHGIDIARLAGMEFGTNSQASKAVLDFLNTSVVAGGSMASYLVDRLMKMLDKKEEAPPSPQIWGAITLFLRPALRNSDRERWRPLRSWLTIFERFLNSNSQVKYHANIAFNSLVFVVNPDRSTTPAMANLLRNIPQGQLELRSRCSTQESQIAIASYYTLLYYSLRPSASEEELRRYWNEFVYTIWSSLISSSTKNANAGCRVLSALFGANPPRIWNEQRALQSQPIRLEELPRLDPKWMRKHVALVLETVDLCLGAASWTSCPSGEDAVKTMWSCLMNSIAEAGSKEVKASMELKDAIAHIVNFLHKVWSNHTSSHATQERQEDEWAEKFGFLVETAMQKLGAFNFADKFLTRNSEADDFEVAPTPSHRSRNNGGLQSPVLDLVDLLSNQSEGKLPDSSRLALVKTVVEPCWKSRNTTLLKLELLKECSVIARITPDAGLASKVWESIAQLTEATLNEGAEQAVERQSRQFGEECGEIVKILAHGIRYSSPRSVNVAKDLLTTFIAKVRQQAGDGATILAIIEPLSEAIRVEAWEQSVNIALVYAATLLNNLPQTINRRQLEHGRKALWSASPIPPRAQDFDPYNHLYKGIVALSTSCYENFDFIENLNLKEFISSLARSIQNCPISLLGLYLRKIQNGIAFWIEDSECKLQTKEKRTQDLYHEVLALWQTISAAVERLPRNDSSLLVALEVMIAAGFSSRRRGMVNVSIETWNCTFGVNDKLEYPPKIKLALKRIRPFVDLRLPTFPEGDDAQGIAADFYDSENDDELTPKQATIVGTAASPLPTLKVASLHSSSAKSTPLRRSSRTPLKQISKTRLRHDNSQIHFEAIESSPLNSVEQESQVLTDRQKEMFEKQQATAAMFPDIRSSPVTQPAIRTSDIPQLNLTSDASNIDEPLDEGLRTPLTALPSLEPIDYYLGSSPTPRARTRSQHRLNNDRMLAAPTNVRPIHSALQPADIPSSPPDLEETYDDADFSVLNADVHVQVEDSAPNSFERPQVDEDDRLPQDIVEATDHEELVDDPEGLCDDLSEDMDLAAVLNGDDQSTPDATPVDEPWSELPSSTADLELSAQIAAEMTAHLKRPEPEADEDDQSPLRQGQTASQQAPSDAFSDSLSSIFSSTSSADVFVDA</sequence>
<comment type="subcellular location">
    <subcellularLocation>
        <location evidence="2">Chromosome</location>
        <location evidence="2">Telomere</location>
    </subcellularLocation>
    <subcellularLocation>
        <location evidence="1">Nucleus</location>
    </subcellularLocation>
</comment>
<dbReference type="PANTHER" id="PTHR22928">
    <property type="entry name" value="TELOMERE-ASSOCIATED PROTEIN RIF1"/>
    <property type="match status" value="1"/>
</dbReference>
<feature type="compositionally biased region" description="Low complexity" evidence="7">
    <location>
        <begin position="1456"/>
        <end position="1466"/>
    </location>
</feature>
<dbReference type="OrthoDB" id="5399929at2759"/>
<feature type="region of interest" description="Disordered" evidence="7">
    <location>
        <begin position="1427"/>
        <end position="1466"/>
    </location>
</feature>
<feature type="region of interest" description="Disordered" evidence="7">
    <location>
        <begin position="1391"/>
        <end position="1413"/>
    </location>
</feature>
<organism evidence="9 10">
    <name type="scientific">Glonium stellatum</name>
    <dbReference type="NCBI Taxonomy" id="574774"/>
    <lineage>
        <taxon>Eukaryota</taxon>
        <taxon>Fungi</taxon>
        <taxon>Dikarya</taxon>
        <taxon>Ascomycota</taxon>
        <taxon>Pezizomycotina</taxon>
        <taxon>Dothideomycetes</taxon>
        <taxon>Pleosporomycetidae</taxon>
        <taxon>Gloniales</taxon>
        <taxon>Gloniaceae</taxon>
        <taxon>Glonium</taxon>
    </lineage>
</organism>
<dbReference type="InterPro" id="IPR022031">
    <property type="entry name" value="Rif1_N"/>
</dbReference>
<evidence type="ECO:0000259" key="8">
    <source>
        <dbReference type="Pfam" id="PF12231"/>
    </source>
</evidence>
<gene>
    <name evidence="9" type="ORF">AOQ84DRAFT_389086</name>
</gene>
<keyword evidence="4" id="KW-0779">Telomere</keyword>
<feature type="region of interest" description="Disordered" evidence="7">
    <location>
        <begin position="1"/>
        <end position="22"/>
    </location>
</feature>
<dbReference type="GO" id="GO:0005634">
    <property type="term" value="C:nucleus"/>
    <property type="evidence" value="ECO:0007669"/>
    <property type="project" value="UniProtKB-SubCell"/>
</dbReference>
<feature type="compositionally biased region" description="Low complexity" evidence="7">
    <location>
        <begin position="54"/>
        <end position="68"/>
    </location>
</feature>
<evidence type="ECO:0000256" key="2">
    <source>
        <dbReference type="ARBA" id="ARBA00004574"/>
    </source>
</evidence>
<dbReference type="Proteomes" id="UP000250140">
    <property type="component" value="Unassembled WGS sequence"/>
</dbReference>
<feature type="non-terminal residue" evidence="9">
    <location>
        <position position="1481"/>
    </location>
</feature>
<name>A0A8E2F036_9PEZI</name>
<protein>
    <recommendedName>
        <fullName evidence="8">Telomere-associated protein Rif1 N-terminal domain-containing protein</fullName>
    </recommendedName>
</protein>
<evidence type="ECO:0000256" key="5">
    <source>
        <dbReference type="ARBA" id="ARBA00023242"/>
    </source>
</evidence>
<evidence type="ECO:0000313" key="10">
    <source>
        <dbReference type="Proteomes" id="UP000250140"/>
    </source>
</evidence>
<proteinExistence type="predicted"/>
<evidence type="ECO:0000256" key="7">
    <source>
        <dbReference type="SAM" id="MobiDB-lite"/>
    </source>
</evidence>
<feature type="compositionally biased region" description="Polar residues" evidence="7">
    <location>
        <begin position="1445"/>
        <end position="1455"/>
    </location>
</feature>
<dbReference type="PANTHER" id="PTHR22928:SF3">
    <property type="entry name" value="TELOMERE-ASSOCIATED PROTEIN RIF1"/>
    <property type="match status" value="1"/>
</dbReference>
<evidence type="ECO:0000256" key="4">
    <source>
        <dbReference type="ARBA" id="ARBA00022895"/>
    </source>
</evidence>
<evidence type="ECO:0000256" key="1">
    <source>
        <dbReference type="ARBA" id="ARBA00004123"/>
    </source>
</evidence>
<accession>A0A8E2F036</accession>
<evidence type="ECO:0000313" key="9">
    <source>
        <dbReference type="EMBL" id="OCL08110.1"/>
    </source>
</evidence>
<keyword evidence="5" id="KW-0539">Nucleus</keyword>
<reference evidence="9 10" key="1">
    <citation type="journal article" date="2016" name="Nat. Commun.">
        <title>Ectomycorrhizal ecology is imprinted in the genome of the dominant symbiotic fungus Cenococcum geophilum.</title>
        <authorList>
            <consortium name="DOE Joint Genome Institute"/>
            <person name="Peter M."/>
            <person name="Kohler A."/>
            <person name="Ohm R.A."/>
            <person name="Kuo A."/>
            <person name="Krutzmann J."/>
            <person name="Morin E."/>
            <person name="Arend M."/>
            <person name="Barry K.W."/>
            <person name="Binder M."/>
            <person name="Choi C."/>
            <person name="Clum A."/>
            <person name="Copeland A."/>
            <person name="Grisel N."/>
            <person name="Haridas S."/>
            <person name="Kipfer T."/>
            <person name="LaButti K."/>
            <person name="Lindquist E."/>
            <person name="Lipzen A."/>
            <person name="Maire R."/>
            <person name="Meier B."/>
            <person name="Mihaltcheva S."/>
            <person name="Molinier V."/>
            <person name="Murat C."/>
            <person name="Poggeler S."/>
            <person name="Quandt C.A."/>
            <person name="Sperisen C."/>
            <person name="Tritt A."/>
            <person name="Tisserant E."/>
            <person name="Crous P.W."/>
            <person name="Henrissat B."/>
            <person name="Nehls U."/>
            <person name="Egli S."/>
            <person name="Spatafora J.W."/>
            <person name="Grigoriev I.V."/>
            <person name="Martin F.M."/>
        </authorList>
    </citation>
    <scope>NUCLEOTIDE SEQUENCE [LARGE SCALE GENOMIC DNA]</scope>
    <source>
        <strain evidence="9 10">CBS 207.34</strain>
    </source>
</reference>
<dbReference type="Pfam" id="PF12231">
    <property type="entry name" value="Rif1_N"/>
    <property type="match status" value="1"/>
</dbReference>
<feature type="domain" description="Telomere-associated protein Rif1 N-terminal" evidence="8">
    <location>
        <begin position="162"/>
        <end position="533"/>
    </location>
</feature>
<keyword evidence="3" id="KW-0158">Chromosome</keyword>
<dbReference type="GO" id="GO:0000723">
    <property type="term" value="P:telomere maintenance"/>
    <property type="evidence" value="ECO:0007669"/>
    <property type="project" value="TreeGrafter"/>
</dbReference>
<feature type="region of interest" description="Disordered" evidence="7">
    <location>
        <begin position="53"/>
        <end position="105"/>
    </location>
</feature>
<evidence type="ECO:0000256" key="6">
    <source>
        <dbReference type="ARBA" id="ARBA00023306"/>
    </source>
</evidence>